<evidence type="ECO:0000313" key="2">
    <source>
        <dbReference type="Proteomes" id="UP001412239"/>
    </source>
</evidence>
<sequence length="54" mass="6312">MCPYKFETGIRRQRGFSIIGVREVCLWEETTRCPHDTIKGPVAPESWIYSLEPQ</sequence>
<dbReference type="Proteomes" id="UP001412239">
    <property type="component" value="Unassembled WGS sequence"/>
</dbReference>
<protein>
    <submittedName>
        <fullName evidence="1">Uncharacterized protein</fullName>
    </submittedName>
</protein>
<reference evidence="1" key="1">
    <citation type="submission" date="2015-10" db="EMBL/GenBank/DDBJ databases">
        <authorList>
            <person name="Regsiter A."/>
            <person name="william w."/>
        </authorList>
    </citation>
    <scope>NUCLEOTIDE SEQUENCE</scope>
    <source>
        <strain evidence="1">Montdore</strain>
    </source>
</reference>
<dbReference type="EMBL" id="LN890990">
    <property type="protein sequence ID" value="CUS12460.1"/>
    <property type="molecule type" value="Genomic_DNA"/>
</dbReference>
<gene>
    <name evidence="1" type="ORF">GSTUAT00003425001</name>
</gene>
<accession>A0A292Q180</accession>
<evidence type="ECO:0000313" key="1">
    <source>
        <dbReference type="EMBL" id="CUS12460.1"/>
    </source>
</evidence>
<name>A0A292Q180_9PEZI</name>
<keyword evidence="2" id="KW-1185">Reference proteome</keyword>
<organism evidence="1 2">
    <name type="scientific">Tuber aestivum</name>
    <name type="common">summer truffle</name>
    <dbReference type="NCBI Taxonomy" id="59557"/>
    <lineage>
        <taxon>Eukaryota</taxon>
        <taxon>Fungi</taxon>
        <taxon>Dikarya</taxon>
        <taxon>Ascomycota</taxon>
        <taxon>Pezizomycotina</taxon>
        <taxon>Pezizomycetes</taxon>
        <taxon>Pezizales</taxon>
        <taxon>Tuberaceae</taxon>
        <taxon>Tuber</taxon>
    </lineage>
</organism>
<proteinExistence type="predicted"/>
<dbReference type="AlphaFoldDB" id="A0A292Q180"/>